<keyword evidence="2" id="KW-1185">Reference proteome</keyword>
<evidence type="ECO:0008006" key="3">
    <source>
        <dbReference type="Google" id="ProtNLM"/>
    </source>
</evidence>
<sequence length="91" mass="11298">MFKIIYMKADYEPWWQFDGWQDYIVSIEEFEAEEVFENALAEKLGQFRKKFPYENIKNQKYYAFWTHEEREYCEACEDDAQIYHGIIIEKE</sequence>
<dbReference type="OrthoDB" id="2389779at2"/>
<evidence type="ECO:0000313" key="1">
    <source>
        <dbReference type="EMBL" id="KGR78872.1"/>
    </source>
</evidence>
<dbReference type="AlphaFoldDB" id="A0A0A3IVM9"/>
<dbReference type="InterPro" id="IPR010434">
    <property type="entry name" value="DUF1033"/>
</dbReference>
<dbReference type="STRING" id="1384049.CD29_09350"/>
<dbReference type="Pfam" id="PF06279">
    <property type="entry name" value="DUF1033"/>
    <property type="match status" value="1"/>
</dbReference>
<gene>
    <name evidence="1" type="ORF">CD29_09350</name>
</gene>
<evidence type="ECO:0000313" key="2">
    <source>
        <dbReference type="Proteomes" id="UP000030416"/>
    </source>
</evidence>
<comment type="caution">
    <text evidence="1">The sequence shown here is derived from an EMBL/GenBank/DDBJ whole genome shotgun (WGS) entry which is preliminary data.</text>
</comment>
<proteinExistence type="predicted"/>
<name>A0A0A3IVM9_9BACL</name>
<dbReference type="EMBL" id="JPVN01000009">
    <property type="protein sequence ID" value="KGR78872.1"/>
    <property type="molecule type" value="Genomic_DNA"/>
</dbReference>
<reference evidence="1 2" key="1">
    <citation type="submission" date="2014-02" db="EMBL/GenBank/DDBJ databases">
        <title>Draft genome sequence of Lysinibacillus manganicus DSM 26584T.</title>
        <authorList>
            <person name="Zhang F."/>
            <person name="Wang G."/>
            <person name="Zhang L."/>
        </authorList>
    </citation>
    <scope>NUCLEOTIDE SEQUENCE [LARGE SCALE GENOMIC DNA]</scope>
    <source>
        <strain evidence="1 2">DSM 26584</strain>
    </source>
</reference>
<dbReference type="RefSeq" id="WP_052124085.1">
    <property type="nucleotide sequence ID" value="NZ_AVDA01000009.1"/>
</dbReference>
<organism evidence="1 2">
    <name type="scientific">Ureibacillus manganicus DSM 26584</name>
    <dbReference type="NCBI Taxonomy" id="1384049"/>
    <lineage>
        <taxon>Bacteria</taxon>
        <taxon>Bacillati</taxon>
        <taxon>Bacillota</taxon>
        <taxon>Bacilli</taxon>
        <taxon>Bacillales</taxon>
        <taxon>Caryophanaceae</taxon>
        <taxon>Ureibacillus</taxon>
    </lineage>
</organism>
<accession>A0A0A3IVM9</accession>
<dbReference type="Proteomes" id="UP000030416">
    <property type="component" value="Unassembled WGS sequence"/>
</dbReference>
<protein>
    <recommendedName>
        <fullName evidence="3">DUF1033 domain-containing protein</fullName>
    </recommendedName>
</protein>
<dbReference type="eggNOG" id="COG4699">
    <property type="taxonomic scope" value="Bacteria"/>
</dbReference>